<evidence type="ECO:0000256" key="1">
    <source>
        <dbReference type="SAM" id="Phobius"/>
    </source>
</evidence>
<dbReference type="Proteomes" id="UP000251889">
    <property type="component" value="Unassembled WGS sequence"/>
</dbReference>
<comment type="caution">
    <text evidence="2">The sequence shown here is derived from an EMBL/GenBank/DDBJ whole genome shotgun (WGS) entry which is preliminary data.</text>
</comment>
<dbReference type="EMBL" id="QMFY01000004">
    <property type="protein sequence ID" value="RAW01380.1"/>
    <property type="molecule type" value="Genomic_DNA"/>
</dbReference>
<feature type="transmembrane region" description="Helical" evidence="1">
    <location>
        <begin position="31"/>
        <end position="48"/>
    </location>
</feature>
<sequence length="59" mass="7062">MKVLRIIGLLILLFFVLQEFANAYKQIGWDVIFIIIPFAFIVAGVIYWRRRVKQHKNKL</sequence>
<name>A0A364Y3J5_9BACT</name>
<keyword evidence="1" id="KW-0472">Membrane</keyword>
<organism evidence="2 3">
    <name type="scientific">Pseudochryseolinea flava</name>
    <dbReference type="NCBI Taxonomy" id="2059302"/>
    <lineage>
        <taxon>Bacteria</taxon>
        <taxon>Pseudomonadati</taxon>
        <taxon>Bacteroidota</taxon>
        <taxon>Cytophagia</taxon>
        <taxon>Cytophagales</taxon>
        <taxon>Fulvivirgaceae</taxon>
        <taxon>Pseudochryseolinea</taxon>
    </lineage>
</organism>
<protein>
    <submittedName>
        <fullName evidence="2">Uncharacterized protein</fullName>
    </submittedName>
</protein>
<accession>A0A364Y3J5</accession>
<evidence type="ECO:0000313" key="3">
    <source>
        <dbReference type="Proteomes" id="UP000251889"/>
    </source>
</evidence>
<keyword evidence="1" id="KW-0812">Transmembrane</keyword>
<evidence type="ECO:0000313" key="2">
    <source>
        <dbReference type="EMBL" id="RAW01380.1"/>
    </source>
</evidence>
<reference evidence="2 3" key="1">
    <citation type="submission" date="2018-06" db="EMBL/GenBank/DDBJ databases">
        <title>Chryseolinea flavus sp. nov., a member of the phylum Bacteroidetes isolated from soil.</title>
        <authorList>
            <person name="Li Y."/>
            <person name="Wang J."/>
        </authorList>
    </citation>
    <scope>NUCLEOTIDE SEQUENCE [LARGE SCALE GENOMIC DNA]</scope>
    <source>
        <strain evidence="2 3">SDU1-6</strain>
    </source>
</reference>
<keyword evidence="3" id="KW-1185">Reference proteome</keyword>
<dbReference type="AlphaFoldDB" id="A0A364Y3J5"/>
<proteinExistence type="predicted"/>
<keyword evidence="1" id="KW-1133">Transmembrane helix</keyword>
<gene>
    <name evidence="2" type="ORF">DQQ10_10785</name>
</gene>